<feature type="transmembrane region" description="Helical" evidence="6">
    <location>
        <begin position="101"/>
        <end position="122"/>
    </location>
</feature>
<evidence type="ECO:0000256" key="1">
    <source>
        <dbReference type="ARBA" id="ARBA00004141"/>
    </source>
</evidence>
<dbReference type="Proteomes" id="UP000225706">
    <property type="component" value="Unassembled WGS sequence"/>
</dbReference>
<dbReference type="Pfam" id="PF26158">
    <property type="entry name" value="Claudin_TMEM179-179B"/>
    <property type="match status" value="1"/>
</dbReference>
<evidence type="ECO:0008006" key="9">
    <source>
        <dbReference type="Google" id="ProtNLM"/>
    </source>
</evidence>
<evidence type="ECO:0000256" key="6">
    <source>
        <dbReference type="SAM" id="Phobius"/>
    </source>
</evidence>
<evidence type="ECO:0000256" key="3">
    <source>
        <dbReference type="ARBA" id="ARBA00022989"/>
    </source>
</evidence>
<evidence type="ECO:0000256" key="5">
    <source>
        <dbReference type="ARBA" id="ARBA00093776"/>
    </source>
</evidence>
<keyword evidence="2 6" id="KW-0812">Transmembrane</keyword>
<reference evidence="8" key="1">
    <citation type="journal article" date="2017" name="bioRxiv">
        <title>Comparative analysis of the genomes of Stylophora pistillata and Acropora digitifera provides evidence for extensive differences between species of corals.</title>
        <authorList>
            <person name="Voolstra C.R."/>
            <person name="Li Y."/>
            <person name="Liew Y.J."/>
            <person name="Baumgarten S."/>
            <person name="Zoccola D."/>
            <person name="Flot J.-F."/>
            <person name="Tambutte S."/>
            <person name="Allemand D."/>
            <person name="Aranda M."/>
        </authorList>
    </citation>
    <scope>NUCLEOTIDE SEQUENCE [LARGE SCALE GENOMIC DNA]</scope>
</reference>
<protein>
    <recommendedName>
        <fullName evidence="9">Transmembrane protein</fullName>
    </recommendedName>
</protein>
<dbReference type="AlphaFoldDB" id="A0A2B4RP73"/>
<dbReference type="InterPro" id="IPR059010">
    <property type="entry name" value="TMEM179-179B"/>
</dbReference>
<evidence type="ECO:0000256" key="2">
    <source>
        <dbReference type="ARBA" id="ARBA00022692"/>
    </source>
</evidence>
<organism evidence="7 8">
    <name type="scientific">Stylophora pistillata</name>
    <name type="common">Smooth cauliflower coral</name>
    <dbReference type="NCBI Taxonomy" id="50429"/>
    <lineage>
        <taxon>Eukaryota</taxon>
        <taxon>Metazoa</taxon>
        <taxon>Cnidaria</taxon>
        <taxon>Anthozoa</taxon>
        <taxon>Hexacorallia</taxon>
        <taxon>Scleractinia</taxon>
        <taxon>Astrocoeniina</taxon>
        <taxon>Pocilloporidae</taxon>
        <taxon>Stylophora</taxon>
    </lineage>
</organism>
<sequence length="197" mass="22248">MMKKKTIFNIVSLSRKINANETLLLIISIILEITSSSFLYFAKKMCGGQCLLFAKLYERARILRGSSPSWCYLPIVFNLAAITSSVFVLRSRKGRRSRSSGLRVLGLVSFSAFLVFLSSWIISSGFREFCRSFVINKCIHEHIDAMDWKNFSPKYSNGSSSYLLLLSTEACGWSACVLLCVLWVAHALRLFTGWQAT</sequence>
<gene>
    <name evidence="7" type="ORF">AWC38_SpisGene16187</name>
</gene>
<feature type="transmembrane region" description="Helical" evidence="6">
    <location>
        <begin position="21"/>
        <end position="42"/>
    </location>
</feature>
<comment type="subcellular location">
    <subcellularLocation>
        <location evidence="1">Membrane</location>
        <topology evidence="1">Multi-pass membrane protein</topology>
    </subcellularLocation>
</comment>
<name>A0A2B4RP73_STYPI</name>
<evidence type="ECO:0000313" key="7">
    <source>
        <dbReference type="EMBL" id="PFX19401.1"/>
    </source>
</evidence>
<feature type="transmembrane region" description="Helical" evidence="6">
    <location>
        <begin position="72"/>
        <end position="89"/>
    </location>
</feature>
<keyword evidence="3 6" id="KW-1133">Transmembrane helix</keyword>
<evidence type="ECO:0000313" key="8">
    <source>
        <dbReference type="Proteomes" id="UP000225706"/>
    </source>
</evidence>
<proteinExistence type="inferred from homology"/>
<keyword evidence="8" id="KW-1185">Reference proteome</keyword>
<dbReference type="OrthoDB" id="5988253at2759"/>
<dbReference type="EMBL" id="LSMT01000362">
    <property type="protein sequence ID" value="PFX19401.1"/>
    <property type="molecule type" value="Genomic_DNA"/>
</dbReference>
<feature type="transmembrane region" description="Helical" evidence="6">
    <location>
        <begin position="162"/>
        <end position="185"/>
    </location>
</feature>
<accession>A0A2B4RP73</accession>
<evidence type="ECO:0000256" key="4">
    <source>
        <dbReference type="ARBA" id="ARBA00023136"/>
    </source>
</evidence>
<keyword evidence="4 6" id="KW-0472">Membrane</keyword>
<comment type="similarity">
    <text evidence="5">Belongs to the TMEM179 family.</text>
</comment>
<comment type="caution">
    <text evidence="7">The sequence shown here is derived from an EMBL/GenBank/DDBJ whole genome shotgun (WGS) entry which is preliminary data.</text>
</comment>